<dbReference type="Pfam" id="PF13858">
    <property type="entry name" value="DUF4199"/>
    <property type="match status" value="1"/>
</dbReference>
<protein>
    <recommendedName>
        <fullName evidence="4">DUF4199 domain-containing protein</fullName>
    </recommendedName>
</protein>
<dbReference type="RefSeq" id="WP_094570831.1">
    <property type="nucleotide sequence ID" value="NZ_CP022743.1"/>
</dbReference>
<keyword evidence="3" id="KW-1185">Reference proteome</keyword>
<evidence type="ECO:0000256" key="1">
    <source>
        <dbReference type="SAM" id="Phobius"/>
    </source>
</evidence>
<keyword evidence="1" id="KW-0812">Transmembrane</keyword>
<feature type="transmembrane region" description="Helical" evidence="1">
    <location>
        <begin position="159"/>
        <end position="181"/>
    </location>
</feature>
<feature type="transmembrane region" description="Helical" evidence="1">
    <location>
        <begin position="12"/>
        <end position="34"/>
    </location>
</feature>
<dbReference type="Proteomes" id="UP000215002">
    <property type="component" value="Chromosome"/>
</dbReference>
<evidence type="ECO:0000313" key="2">
    <source>
        <dbReference type="EMBL" id="ASU34483.1"/>
    </source>
</evidence>
<dbReference type="InterPro" id="IPR025250">
    <property type="entry name" value="DUF4199"/>
</dbReference>
<reference evidence="2 3" key="1">
    <citation type="submission" date="2017-08" db="EMBL/GenBank/DDBJ databases">
        <title>Complete genome sequence of Mucilaginibacter sp. strain BJC16-A31.</title>
        <authorList>
            <consortium name="Henan University of Science and Technology"/>
            <person name="You X."/>
        </authorList>
    </citation>
    <scope>NUCLEOTIDE SEQUENCE [LARGE SCALE GENOMIC DNA]</scope>
    <source>
        <strain evidence="2 3">BJC16-A31</strain>
    </source>
</reference>
<dbReference type="OrthoDB" id="660361at2"/>
<dbReference type="KEGG" id="muc:MuYL_2596"/>
<evidence type="ECO:0008006" key="4">
    <source>
        <dbReference type="Google" id="ProtNLM"/>
    </source>
</evidence>
<feature type="transmembrane region" description="Helical" evidence="1">
    <location>
        <begin position="77"/>
        <end position="98"/>
    </location>
</feature>
<organism evidence="2 3">
    <name type="scientific">Mucilaginibacter xinganensis</name>
    <dbReference type="NCBI Taxonomy" id="1234841"/>
    <lineage>
        <taxon>Bacteria</taxon>
        <taxon>Pseudomonadati</taxon>
        <taxon>Bacteroidota</taxon>
        <taxon>Sphingobacteriia</taxon>
        <taxon>Sphingobacteriales</taxon>
        <taxon>Sphingobacteriaceae</taxon>
        <taxon>Mucilaginibacter</taxon>
    </lineage>
</organism>
<keyword evidence="1" id="KW-1133">Transmembrane helix</keyword>
<proteinExistence type="predicted"/>
<dbReference type="AlphaFoldDB" id="A0A223NX84"/>
<accession>A0A223NX84</accession>
<feature type="transmembrane region" description="Helical" evidence="1">
    <location>
        <begin position="40"/>
        <end position="65"/>
    </location>
</feature>
<sequence length="193" mass="21642">MEDLQQRLKINGVKSGAMLGLIITALGIFSYYLITSITTSTIIFVGAPIFLGVFIPIFCVVMFCFNARKKIGGYWTFRQAVTGIFTMFIVAYLVQFIAKDIVFNRFIEPNSIQKTQTAAINAKTLLMQQRHASPKDITKDIDDMKKEFVQQQALSIGGILQSMVFSVLFIFLFSLIFASLFKKDSPGGLPRPE</sequence>
<evidence type="ECO:0000313" key="3">
    <source>
        <dbReference type="Proteomes" id="UP000215002"/>
    </source>
</evidence>
<dbReference type="EMBL" id="CP022743">
    <property type="protein sequence ID" value="ASU34483.1"/>
    <property type="molecule type" value="Genomic_DNA"/>
</dbReference>
<gene>
    <name evidence="2" type="ORF">MuYL_2596</name>
</gene>
<name>A0A223NX84_9SPHI</name>
<keyword evidence="1" id="KW-0472">Membrane</keyword>